<evidence type="ECO:0000313" key="1">
    <source>
        <dbReference type="EMBL" id="KAF7400527.1"/>
    </source>
</evidence>
<evidence type="ECO:0000313" key="2">
    <source>
        <dbReference type="Proteomes" id="UP000614350"/>
    </source>
</evidence>
<reference evidence="1" key="1">
    <citation type="journal article" date="2020" name="G3 (Bethesda)">
        <title>High-Quality Assemblies for Three Invasive Social Wasps from the &lt;i&gt;Vespula&lt;/i&gt; Genus.</title>
        <authorList>
            <person name="Harrop T.W.R."/>
            <person name="Guhlin J."/>
            <person name="McLaughlin G.M."/>
            <person name="Permina E."/>
            <person name="Stockwell P."/>
            <person name="Gilligan J."/>
            <person name="Le Lec M.F."/>
            <person name="Gruber M.A.M."/>
            <person name="Quinn O."/>
            <person name="Lovegrove M."/>
            <person name="Duncan E.J."/>
            <person name="Remnant E.J."/>
            <person name="Van Eeckhoven J."/>
            <person name="Graham B."/>
            <person name="Knapp R.A."/>
            <person name="Langford K.W."/>
            <person name="Kronenberg Z."/>
            <person name="Press M.O."/>
            <person name="Eacker S.M."/>
            <person name="Wilson-Rankin E.E."/>
            <person name="Purcell J."/>
            <person name="Lester P.J."/>
            <person name="Dearden P.K."/>
        </authorList>
    </citation>
    <scope>NUCLEOTIDE SEQUENCE</scope>
    <source>
        <strain evidence="1">Marl-1</strain>
    </source>
</reference>
<gene>
    <name evidence="1" type="ORF">HZH66_005711</name>
</gene>
<accession>A0A834K6Y5</accession>
<organism evidence="1 2">
    <name type="scientific">Vespula vulgaris</name>
    <name type="common">Yellow jacket</name>
    <name type="synonym">Wasp</name>
    <dbReference type="NCBI Taxonomy" id="7454"/>
    <lineage>
        <taxon>Eukaryota</taxon>
        <taxon>Metazoa</taxon>
        <taxon>Ecdysozoa</taxon>
        <taxon>Arthropoda</taxon>
        <taxon>Hexapoda</taxon>
        <taxon>Insecta</taxon>
        <taxon>Pterygota</taxon>
        <taxon>Neoptera</taxon>
        <taxon>Endopterygota</taxon>
        <taxon>Hymenoptera</taxon>
        <taxon>Apocrita</taxon>
        <taxon>Aculeata</taxon>
        <taxon>Vespoidea</taxon>
        <taxon>Vespidae</taxon>
        <taxon>Vespinae</taxon>
        <taxon>Vespula</taxon>
    </lineage>
</organism>
<keyword evidence="2" id="KW-1185">Reference proteome</keyword>
<dbReference type="Proteomes" id="UP000614350">
    <property type="component" value="Unassembled WGS sequence"/>
</dbReference>
<proteinExistence type="predicted"/>
<dbReference type="EMBL" id="JACSEA010000005">
    <property type="protein sequence ID" value="KAF7400527.1"/>
    <property type="molecule type" value="Genomic_DNA"/>
</dbReference>
<comment type="caution">
    <text evidence="1">The sequence shown here is derived from an EMBL/GenBank/DDBJ whole genome shotgun (WGS) entry which is preliminary data.</text>
</comment>
<protein>
    <submittedName>
        <fullName evidence="1">Uncharacterized protein</fullName>
    </submittedName>
</protein>
<dbReference type="AlphaFoldDB" id="A0A834K6Y5"/>
<name>A0A834K6Y5_VESVU</name>
<sequence length="77" mass="9181">MHKKKKLCKWPWIAFIKKISIRRYPSVLTSDETNVKDDRGLRIYKRNVEDFQVVSRHCAKCLEIACHVWFNTLACIT</sequence>